<dbReference type="GeneID" id="8623983"/>
<evidence type="ECO:0000313" key="1">
    <source>
        <dbReference type="EMBL" id="EAL65865.1"/>
    </source>
</evidence>
<dbReference type="RefSeq" id="XP_639210.1">
    <property type="nucleotide sequence ID" value="XM_634118.1"/>
</dbReference>
<comment type="caution">
    <text evidence="1">The sequence shown here is derived from an EMBL/GenBank/DDBJ whole genome shotgun (WGS) entry which is preliminary data.</text>
</comment>
<proteinExistence type="predicted"/>
<protein>
    <submittedName>
        <fullName evidence="1">Uncharacterized protein</fullName>
    </submittedName>
</protein>
<dbReference type="FunCoup" id="Q54RD5">
    <property type="interactions" value="87"/>
</dbReference>
<dbReference type="VEuPathDB" id="AmoebaDB:DDB_G0283253"/>
<dbReference type="KEGG" id="ddi:DDB_G0283253"/>
<dbReference type="Proteomes" id="UP000002195">
    <property type="component" value="Unassembled WGS sequence"/>
</dbReference>
<dbReference type="eggNOG" id="ENOG502RHZ1">
    <property type="taxonomic scope" value="Eukaryota"/>
</dbReference>
<name>Q54RD5_DICDI</name>
<dbReference type="AlphaFoldDB" id="Q54RD5"/>
<dbReference type="OMA" id="QINWAVA"/>
<organism evidence="1 2">
    <name type="scientific">Dictyostelium discoideum</name>
    <name type="common">Social amoeba</name>
    <dbReference type="NCBI Taxonomy" id="44689"/>
    <lineage>
        <taxon>Eukaryota</taxon>
        <taxon>Amoebozoa</taxon>
        <taxon>Evosea</taxon>
        <taxon>Eumycetozoa</taxon>
        <taxon>Dictyostelia</taxon>
        <taxon>Dictyosteliales</taxon>
        <taxon>Dictyosteliaceae</taxon>
        <taxon>Dictyostelium</taxon>
    </lineage>
</organism>
<accession>Q54RD5</accession>
<evidence type="ECO:0000313" key="2">
    <source>
        <dbReference type="Proteomes" id="UP000002195"/>
    </source>
</evidence>
<dbReference type="dictyBase" id="DDB_G0283253"/>
<dbReference type="PaxDb" id="44689-DDB0234208"/>
<gene>
    <name evidence="1" type="ORF">DDB_G0283253</name>
</gene>
<dbReference type="EMBL" id="AAFI02000051">
    <property type="protein sequence ID" value="EAL65865.1"/>
    <property type="molecule type" value="Genomic_DNA"/>
</dbReference>
<reference evidence="1 2" key="1">
    <citation type="journal article" date="2005" name="Nature">
        <title>The genome of the social amoeba Dictyostelium discoideum.</title>
        <authorList>
            <consortium name="The Dictyostelium discoideum Sequencing Consortium"/>
            <person name="Eichinger L."/>
            <person name="Pachebat J.A."/>
            <person name="Glockner G."/>
            <person name="Rajandream M.A."/>
            <person name="Sucgang R."/>
            <person name="Berriman M."/>
            <person name="Song J."/>
            <person name="Olsen R."/>
            <person name="Szafranski K."/>
            <person name="Xu Q."/>
            <person name="Tunggal B."/>
            <person name="Kummerfeld S."/>
            <person name="Madera M."/>
            <person name="Konfortov B.A."/>
            <person name="Rivero F."/>
            <person name="Bankier A.T."/>
            <person name="Lehmann R."/>
            <person name="Hamlin N."/>
            <person name="Davies R."/>
            <person name="Gaudet P."/>
            <person name="Fey P."/>
            <person name="Pilcher K."/>
            <person name="Chen G."/>
            <person name="Saunders D."/>
            <person name="Sodergren E."/>
            <person name="Davis P."/>
            <person name="Kerhornou A."/>
            <person name="Nie X."/>
            <person name="Hall N."/>
            <person name="Anjard C."/>
            <person name="Hemphill L."/>
            <person name="Bason N."/>
            <person name="Farbrother P."/>
            <person name="Desany B."/>
            <person name="Just E."/>
            <person name="Morio T."/>
            <person name="Rost R."/>
            <person name="Churcher C."/>
            <person name="Cooper J."/>
            <person name="Haydock S."/>
            <person name="van Driessche N."/>
            <person name="Cronin A."/>
            <person name="Goodhead I."/>
            <person name="Muzny D."/>
            <person name="Mourier T."/>
            <person name="Pain A."/>
            <person name="Lu M."/>
            <person name="Harper D."/>
            <person name="Lindsay R."/>
            <person name="Hauser H."/>
            <person name="James K."/>
            <person name="Quiles M."/>
            <person name="Madan Babu M."/>
            <person name="Saito T."/>
            <person name="Buchrieser C."/>
            <person name="Wardroper A."/>
            <person name="Felder M."/>
            <person name="Thangavelu M."/>
            <person name="Johnson D."/>
            <person name="Knights A."/>
            <person name="Loulseged H."/>
            <person name="Mungall K."/>
            <person name="Oliver K."/>
            <person name="Price C."/>
            <person name="Quail M.A."/>
            <person name="Urushihara H."/>
            <person name="Hernandez J."/>
            <person name="Rabbinowitsch E."/>
            <person name="Steffen D."/>
            <person name="Sanders M."/>
            <person name="Ma J."/>
            <person name="Kohara Y."/>
            <person name="Sharp S."/>
            <person name="Simmonds M."/>
            <person name="Spiegler S."/>
            <person name="Tivey A."/>
            <person name="Sugano S."/>
            <person name="White B."/>
            <person name="Walker D."/>
            <person name="Woodward J."/>
            <person name="Winckler T."/>
            <person name="Tanaka Y."/>
            <person name="Shaulsky G."/>
            <person name="Schleicher M."/>
            <person name="Weinstock G."/>
            <person name="Rosenthal A."/>
            <person name="Cox E.C."/>
            <person name="Chisholm R.L."/>
            <person name="Gibbs R."/>
            <person name="Loomis W.F."/>
            <person name="Platzer M."/>
            <person name="Kay R.R."/>
            <person name="Williams J."/>
            <person name="Dear P.H."/>
            <person name="Noegel A.A."/>
            <person name="Barrell B."/>
            <person name="Kuspa A."/>
        </authorList>
    </citation>
    <scope>NUCLEOTIDE SEQUENCE [LARGE SCALE GENOMIC DNA]</scope>
    <source>
        <strain evidence="1 2">AX4</strain>
    </source>
</reference>
<dbReference type="InParanoid" id="Q54RD5"/>
<keyword evidence="2" id="KW-1185">Reference proteome</keyword>
<dbReference type="HOGENOM" id="CLU_2241670_0_0_1"/>
<sequence length="105" mass="11901">MTFVKGVCFDPAQAKKSVLDVKETLLNLETQVKKTSLSKDEAVDAYKIYETLPLTFQINWSIAGEDANENQKVADFCRDKLNELNHVHNFTSSKIPRAFNADNSY</sequence>